<sequence>MTAKAQDLTEFFNAPNRNNLLEYLDHCKKMNYKVYQEEGLVLYGFGLMDDGIPSDVYFLPGKLKKGQTFEAFVKETFSNKENMLYEMIFAPLRMRNPKLAAIIDSMEYDIVGFSPLNKFRSAKISYCRITFNLFYGDTSRTYPASSKISDLMINYRDQEYVIKFRQLPDSWGRPVYFEKLDLMQGN</sequence>
<organism evidence="1 2">
    <name type="scientific">Mucilaginibacter lappiensis</name>
    <dbReference type="NCBI Taxonomy" id="354630"/>
    <lineage>
        <taxon>Bacteria</taxon>
        <taxon>Pseudomonadati</taxon>
        <taxon>Bacteroidota</taxon>
        <taxon>Sphingobacteriia</taxon>
        <taxon>Sphingobacteriales</taxon>
        <taxon>Sphingobacteriaceae</taxon>
        <taxon>Mucilaginibacter</taxon>
    </lineage>
</organism>
<accession>A0ABR6PR02</accession>
<dbReference type="EMBL" id="JACHCB010000017">
    <property type="protein sequence ID" value="MBB6112205.1"/>
    <property type="molecule type" value="Genomic_DNA"/>
</dbReference>
<evidence type="ECO:0000313" key="2">
    <source>
        <dbReference type="Proteomes" id="UP000541583"/>
    </source>
</evidence>
<dbReference type="RefSeq" id="WP_076377533.1">
    <property type="nucleotide sequence ID" value="NZ_FTMG01000017.1"/>
</dbReference>
<comment type="caution">
    <text evidence="1">The sequence shown here is derived from an EMBL/GenBank/DDBJ whole genome shotgun (WGS) entry which is preliminary data.</text>
</comment>
<dbReference type="Proteomes" id="UP000541583">
    <property type="component" value="Unassembled WGS sequence"/>
</dbReference>
<reference evidence="1 2" key="1">
    <citation type="submission" date="2020-08" db="EMBL/GenBank/DDBJ databases">
        <title>Genomic Encyclopedia of Type Strains, Phase IV (KMG-V): Genome sequencing to study the core and pangenomes of soil and plant-associated prokaryotes.</title>
        <authorList>
            <person name="Whitman W."/>
        </authorList>
    </citation>
    <scope>NUCLEOTIDE SEQUENCE [LARGE SCALE GENOMIC DNA]</scope>
    <source>
        <strain evidence="1 2">ANJLi2</strain>
    </source>
</reference>
<keyword evidence="2" id="KW-1185">Reference proteome</keyword>
<name>A0ABR6PR02_9SPHI</name>
<protein>
    <submittedName>
        <fullName evidence="1">Uncharacterized protein</fullName>
    </submittedName>
</protein>
<evidence type="ECO:0000313" key="1">
    <source>
        <dbReference type="EMBL" id="MBB6112205.1"/>
    </source>
</evidence>
<gene>
    <name evidence="1" type="ORF">HDF23_004980</name>
</gene>
<proteinExistence type="predicted"/>